<keyword evidence="2" id="KW-1185">Reference proteome</keyword>
<dbReference type="RefSeq" id="WP_206100936.1">
    <property type="nucleotide sequence ID" value="NZ_CP070969.1"/>
</dbReference>
<gene>
    <name evidence="1" type="ORF">JRJ22_18700</name>
</gene>
<dbReference type="Proteomes" id="UP000663452">
    <property type="component" value="Chromosome"/>
</dbReference>
<evidence type="ECO:0000313" key="1">
    <source>
        <dbReference type="EMBL" id="QSF43298.1"/>
    </source>
</evidence>
<organism evidence="1 2">
    <name type="scientific">Paenibacillus tianjinensis</name>
    <dbReference type="NCBI Taxonomy" id="2810347"/>
    <lineage>
        <taxon>Bacteria</taxon>
        <taxon>Bacillati</taxon>
        <taxon>Bacillota</taxon>
        <taxon>Bacilli</taxon>
        <taxon>Bacillales</taxon>
        <taxon>Paenibacillaceae</taxon>
        <taxon>Paenibacillus</taxon>
    </lineage>
</organism>
<evidence type="ECO:0000313" key="2">
    <source>
        <dbReference type="Proteomes" id="UP000663452"/>
    </source>
</evidence>
<accession>A0ABX7L5H7</accession>
<name>A0ABX7L5H7_9BACL</name>
<protein>
    <submittedName>
        <fullName evidence="1">Uncharacterized protein</fullName>
    </submittedName>
</protein>
<reference evidence="1 2" key="1">
    <citation type="submission" date="2021-02" db="EMBL/GenBank/DDBJ databases">
        <title>Paenibacillus tianjinensis sp. nov.</title>
        <authorList>
            <person name="Liu H."/>
        </authorList>
    </citation>
    <scope>NUCLEOTIDE SEQUENCE [LARGE SCALE GENOMIC DNA]</scope>
    <source>
        <strain evidence="1 2">TB2019</strain>
    </source>
</reference>
<proteinExistence type="predicted"/>
<dbReference type="EMBL" id="CP070969">
    <property type="protein sequence ID" value="QSF43298.1"/>
    <property type="molecule type" value="Genomic_DNA"/>
</dbReference>
<sequence length="227" mass="26496">MVLSNETQKNIEVLKSNISQLNSLKQKNLDHYHSVSQSIQNKRIEAIQNVWLEYLDIRKYVSPLINLFTILLPKEYLNIINKLHEEDKLRLKSLDERVVPNGLDTTPFLYNLEIQRPLLGEVIYFKFRSSILILYRLRLMYSDMVKKSEIYLWNEDSLLLDHVDVVFSTDTLSLGEVPLILDSPLKLLQLIGAIELELNRTIERVISGEVSAELSLERVKKLNQGYR</sequence>